<reference evidence="1" key="3">
    <citation type="submission" date="2025-09" db="UniProtKB">
        <authorList>
            <consortium name="Ensembl"/>
        </authorList>
    </citation>
    <scope>IDENTIFICATION</scope>
</reference>
<evidence type="ECO:0000313" key="2">
    <source>
        <dbReference type="Proteomes" id="UP000694680"/>
    </source>
</evidence>
<dbReference type="Ensembl" id="ENSGWIT00000011725.1">
    <property type="protein sequence ID" value="ENSGWIP00000010548.1"/>
    <property type="gene ID" value="ENSGWIG00000006189.1"/>
</dbReference>
<dbReference type="AlphaFoldDB" id="A0A8C5DQZ8"/>
<reference evidence="1" key="1">
    <citation type="submission" date="2020-06" db="EMBL/GenBank/DDBJ databases">
        <authorList>
            <consortium name="Wellcome Sanger Institute Data Sharing"/>
        </authorList>
    </citation>
    <scope>NUCLEOTIDE SEQUENCE [LARGE SCALE GENOMIC DNA]</scope>
</reference>
<name>A0A8C5DQZ8_GOUWI</name>
<evidence type="ECO:0000313" key="1">
    <source>
        <dbReference type="Ensembl" id="ENSGWIP00000010548.1"/>
    </source>
</evidence>
<organism evidence="1 2">
    <name type="scientific">Gouania willdenowi</name>
    <name type="common">Blunt-snouted clingfish</name>
    <name type="synonym">Lepadogaster willdenowi</name>
    <dbReference type="NCBI Taxonomy" id="441366"/>
    <lineage>
        <taxon>Eukaryota</taxon>
        <taxon>Metazoa</taxon>
        <taxon>Chordata</taxon>
        <taxon>Craniata</taxon>
        <taxon>Vertebrata</taxon>
        <taxon>Euteleostomi</taxon>
        <taxon>Actinopterygii</taxon>
        <taxon>Neopterygii</taxon>
        <taxon>Teleostei</taxon>
        <taxon>Neoteleostei</taxon>
        <taxon>Acanthomorphata</taxon>
        <taxon>Ovalentaria</taxon>
        <taxon>Blenniimorphae</taxon>
        <taxon>Blenniiformes</taxon>
        <taxon>Gobiesocoidei</taxon>
        <taxon>Gobiesocidae</taxon>
        <taxon>Gobiesocinae</taxon>
        <taxon>Gouania</taxon>
    </lineage>
</organism>
<keyword evidence="2" id="KW-1185">Reference proteome</keyword>
<proteinExistence type="predicted"/>
<accession>A0A8C5DQZ8</accession>
<protein>
    <submittedName>
        <fullName evidence="1">Uncharacterized protein</fullName>
    </submittedName>
</protein>
<dbReference type="Proteomes" id="UP000694680">
    <property type="component" value="Chromosome 18"/>
</dbReference>
<sequence>MGLQAIIHTIMMGKMEMVLPDMYMMNRFMGICFRGPRATARTRTHTRARTVTF</sequence>
<reference evidence="1" key="2">
    <citation type="submission" date="2025-08" db="UniProtKB">
        <authorList>
            <consortium name="Ensembl"/>
        </authorList>
    </citation>
    <scope>IDENTIFICATION</scope>
</reference>